<dbReference type="AlphaFoldDB" id="A0A9E8SFA4"/>
<sequence>MKASFFALENKAILKAEKIRMESITNQELQASRHSFSKLNLPESYRNLVELEIPEDYTMGYIKHIGFRAGTCTPFFYYDLDYEIQTPLRINTYHVLDYALLKHQSLLDKKMMLNRVIDEVKKVNGEFVSVFHNYTFGADETWQGYKELFNIILDSENEA</sequence>
<protein>
    <submittedName>
        <fullName evidence="1">Uncharacterized protein</fullName>
    </submittedName>
</protein>
<organism evidence="1 2">
    <name type="scientific">Lacinutrix neustonica</name>
    <dbReference type="NCBI Taxonomy" id="2980107"/>
    <lineage>
        <taxon>Bacteria</taxon>
        <taxon>Pseudomonadati</taxon>
        <taxon>Bacteroidota</taxon>
        <taxon>Flavobacteriia</taxon>
        <taxon>Flavobacteriales</taxon>
        <taxon>Flavobacteriaceae</taxon>
        <taxon>Lacinutrix</taxon>
    </lineage>
</organism>
<evidence type="ECO:0000313" key="1">
    <source>
        <dbReference type="EMBL" id="WAC03602.1"/>
    </source>
</evidence>
<dbReference type="KEGG" id="lnu:N7U66_09100"/>
<dbReference type="EMBL" id="CP113088">
    <property type="protein sequence ID" value="WAC03602.1"/>
    <property type="molecule type" value="Genomic_DNA"/>
</dbReference>
<evidence type="ECO:0000313" key="2">
    <source>
        <dbReference type="Proteomes" id="UP001164705"/>
    </source>
</evidence>
<dbReference type="Proteomes" id="UP001164705">
    <property type="component" value="Chromosome"/>
</dbReference>
<reference evidence="1" key="1">
    <citation type="submission" date="2022-11" db="EMBL/GenBank/DDBJ databases">
        <title>Lacinutrix neustonica HL-RS19T sp. nov., isolated from the surface microlayer sample of brackish Lake Shihwa.</title>
        <authorList>
            <person name="Choi J.Y."/>
            <person name="Hwang C.Y."/>
        </authorList>
    </citation>
    <scope>NUCLEOTIDE SEQUENCE</scope>
    <source>
        <strain evidence="1">HL-RS19</strain>
    </source>
</reference>
<gene>
    <name evidence="1" type="ORF">N7U66_09100</name>
</gene>
<dbReference type="RefSeq" id="WP_267678237.1">
    <property type="nucleotide sequence ID" value="NZ_CP113088.1"/>
</dbReference>
<name>A0A9E8SFA4_9FLAO</name>
<keyword evidence="2" id="KW-1185">Reference proteome</keyword>
<proteinExistence type="predicted"/>
<accession>A0A9E8SFA4</accession>